<feature type="domain" description="Transglutaminase-like" evidence="2">
    <location>
        <begin position="411"/>
        <end position="482"/>
    </location>
</feature>
<feature type="transmembrane region" description="Helical" evidence="1">
    <location>
        <begin position="130"/>
        <end position="149"/>
    </location>
</feature>
<dbReference type="Pfam" id="PF01841">
    <property type="entry name" value="Transglut_core"/>
    <property type="match status" value="1"/>
</dbReference>
<dbReference type="Pfam" id="PF11992">
    <property type="entry name" value="TgpA_N"/>
    <property type="match status" value="1"/>
</dbReference>
<dbReference type="SUPFAM" id="SSF54001">
    <property type="entry name" value="Cysteine proteinases"/>
    <property type="match status" value="1"/>
</dbReference>
<dbReference type="SMART" id="SM00460">
    <property type="entry name" value="TGc"/>
    <property type="match status" value="1"/>
</dbReference>
<accession>A0A919BJ33</accession>
<keyword evidence="1" id="KW-1133">Transmembrane helix</keyword>
<dbReference type="PANTHER" id="PTHR42736">
    <property type="entry name" value="PROTEIN-GLUTAMINE GAMMA-GLUTAMYLTRANSFERASE"/>
    <property type="match status" value="1"/>
</dbReference>
<evidence type="ECO:0000313" key="3">
    <source>
        <dbReference type="EMBL" id="GHF91262.1"/>
    </source>
</evidence>
<dbReference type="InterPro" id="IPR052901">
    <property type="entry name" value="Bact_TGase-like"/>
</dbReference>
<dbReference type="Gene3D" id="3.10.620.30">
    <property type="match status" value="1"/>
</dbReference>
<dbReference type="Proteomes" id="UP000623842">
    <property type="component" value="Unassembled WGS sequence"/>
</dbReference>
<gene>
    <name evidence="3" type="ORF">GCM10017161_18810</name>
</gene>
<proteinExistence type="predicted"/>
<dbReference type="RefSeq" id="WP_189769693.1">
    <property type="nucleotide sequence ID" value="NZ_BNCK01000004.1"/>
</dbReference>
<keyword evidence="4" id="KW-1185">Reference proteome</keyword>
<dbReference type="InterPro" id="IPR038765">
    <property type="entry name" value="Papain-like_cys_pep_sf"/>
</dbReference>
<reference evidence="3" key="2">
    <citation type="submission" date="2020-09" db="EMBL/GenBank/DDBJ databases">
        <authorList>
            <person name="Sun Q."/>
            <person name="Kim S."/>
        </authorList>
    </citation>
    <scope>NUCLEOTIDE SEQUENCE</scope>
    <source>
        <strain evidence="3">KCTC 42731</strain>
    </source>
</reference>
<name>A0A919BJ33_9GAMM</name>
<evidence type="ECO:0000313" key="4">
    <source>
        <dbReference type="Proteomes" id="UP000623842"/>
    </source>
</evidence>
<feature type="transmembrane region" description="Helical" evidence="1">
    <location>
        <begin position="59"/>
        <end position="76"/>
    </location>
</feature>
<organism evidence="3 4">
    <name type="scientific">Thalassotalea marina</name>
    <dbReference type="NCBI Taxonomy" id="1673741"/>
    <lineage>
        <taxon>Bacteria</taxon>
        <taxon>Pseudomonadati</taxon>
        <taxon>Pseudomonadota</taxon>
        <taxon>Gammaproteobacteria</taxon>
        <taxon>Alteromonadales</taxon>
        <taxon>Colwelliaceae</taxon>
        <taxon>Thalassotalea</taxon>
    </lineage>
</organism>
<evidence type="ECO:0000256" key="1">
    <source>
        <dbReference type="SAM" id="Phobius"/>
    </source>
</evidence>
<dbReference type="InterPro" id="IPR021878">
    <property type="entry name" value="TgpA_N"/>
</dbReference>
<feature type="transmembrane region" description="Helical" evidence="1">
    <location>
        <begin position="31"/>
        <end position="50"/>
    </location>
</feature>
<dbReference type="EMBL" id="BNCK01000004">
    <property type="protein sequence ID" value="GHF91262.1"/>
    <property type="molecule type" value="Genomic_DNA"/>
</dbReference>
<keyword evidence="1" id="KW-0472">Membrane</keyword>
<feature type="transmembrane region" description="Helical" evidence="1">
    <location>
        <begin position="106"/>
        <end position="124"/>
    </location>
</feature>
<keyword evidence="1" id="KW-0812">Transmembrane</keyword>
<dbReference type="AlphaFoldDB" id="A0A919BJ33"/>
<comment type="caution">
    <text evidence="3">The sequence shown here is derived from an EMBL/GenBank/DDBJ whole genome shotgun (WGS) entry which is preliminary data.</text>
</comment>
<evidence type="ECO:0000259" key="2">
    <source>
        <dbReference type="SMART" id="SM00460"/>
    </source>
</evidence>
<protein>
    <submittedName>
        <fullName evidence="3">Transglutaminase</fullName>
    </submittedName>
</protein>
<sequence>MNKQLFLLPKSTQVLILTVLSVNLLPLLSTLSLWFLAICAIVVLWQWAIFKQLVGAPRAWMKALIALCGCVLLIAFGKSLGLLAGMIHLLCLSFILKPLELRRRADFYQFVVLSFLVTTTAFIFEQSIYFAMLVGAILLLNIMLLLSYFYRESRLQPLATYSTKLLLQSMPIAIALFVLFPKISPFWQVPQAKSSQTGLSDSLTIGDLSKLALSNELAFRVEFEGTTPSYQQLYWRAMVLEKFDGKTWQRKRARIDDVINYAQVPANRHNISTSAEKLVRYQIIQETSFKPWLLVLDLGQPDRDNPLKDVIVLNDYSLVLKDGVNKPVAYKLASDLNARLNLYESNVDLRFNTSIDASSNPRLYEYGQTLKENFKGQSELIAQVLQTIRRQNYRYTLEPPPIPDHSLDSFFFDTKAGFCEHYASSFTYLMRAAGIPARVVLGYMGGSYNSQGQYFRVLQREAHAWVEVWFDQRGWVRVDPTAAVDPSRVSQGFSSQLLQEQTALASFSFSQWMSGQMFDQLRYYVDMLDYQWTKAVINYSSLAQFNLLTSWFGQQFKLMATLSIFVTLLVVVFLYFAVKWLQSVKTRESNPHVKYYELMLKGLAKKGIYKTNEETDAEFIRKLKEIDTNIAMHVALVIRCFNKAFYQHMKVSKQDIIKMRQAVRQINKTP</sequence>
<reference evidence="3" key="1">
    <citation type="journal article" date="2014" name="Int. J. Syst. Evol. Microbiol.">
        <title>Complete genome sequence of Corynebacterium casei LMG S-19264T (=DSM 44701T), isolated from a smear-ripened cheese.</title>
        <authorList>
            <consortium name="US DOE Joint Genome Institute (JGI-PGF)"/>
            <person name="Walter F."/>
            <person name="Albersmeier A."/>
            <person name="Kalinowski J."/>
            <person name="Ruckert C."/>
        </authorList>
    </citation>
    <scope>NUCLEOTIDE SEQUENCE</scope>
    <source>
        <strain evidence="3">KCTC 42731</strain>
    </source>
</reference>
<dbReference type="PANTHER" id="PTHR42736:SF1">
    <property type="entry name" value="PROTEIN-GLUTAMINE GAMMA-GLUTAMYLTRANSFERASE"/>
    <property type="match status" value="1"/>
</dbReference>
<feature type="transmembrane region" description="Helical" evidence="1">
    <location>
        <begin position="558"/>
        <end position="578"/>
    </location>
</feature>
<feature type="transmembrane region" description="Helical" evidence="1">
    <location>
        <begin position="161"/>
        <end position="180"/>
    </location>
</feature>
<dbReference type="InterPro" id="IPR002931">
    <property type="entry name" value="Transglutaminase-like"/>
</dbReference>